<sequence length="572" mass="64484">MGFAEKWVDLIMLCVSTVQYNVLRNGKEVGPIIPSRGLRQGDPLSPYLFILCAEGLSSLIRVNEKAGLIHGVKVARSAPMVSHLFFANDSFMFFRANQQEAVLIRNILASYSCASGQKVNFNKSLISFSVNVLVDVASQELEIMMNSFWWGSKRNGGGGINWMKWERMCKPKDFGGMGFKQIHIFNVAMLGKQVWKLLTSPTSLVAKVLKARYFPRSSILDANLGFNPSFIWRSIMAAKDVVIRGRRIQIGNGQQVIIGKDPWLPDPEGGFTTSELPEEIVMAPVCSLMMANECRWDYNVLDDPGGVFSVRSCYKLMTYDANNSSSSFWRRLWKLDVPGNVKNFLWRAATNVLPTFDNLLRRRVQVLPLYAVCNTCNQSIIHILVDCGFAKACWIASPVGYIGHISSFMEWLGIIFNRCSKEECELVAMVCWRIWAQCNDKVWNIRCGRVYQIINSAGHLLHQWHYWRKQFMFDDAVESSLSHGASKISFGCVVRNFEGTFLAAKCDCFAGSFGAREAEALGVREAPSWLKCLHLPRVIIEVDCLQVFEALTENLSSPNGFGLIIEECRFLA</sequence>
<protein>
    <submittedName>
        <fullName evidence="1">Reverse transcriptase/RNA-dependent DNA polymerase</fullName>
    </submittedName>
</protein>
<keyword evidence="1" id="KW-0548">Nucleotidyltransferase</keyword>
<proteinExistence type="predicted"/>
<dbReference type="EMBL" id="CM039171">
    <property type="protein sequence ID" value="KAH9792007.1"/>
    <property type="molecule type" value="Genomic_DNA"/>
</dbReference>
<keyword evidence="1" id="KW-0808">Transferase</keyword>
<keyword evidence="1" id="KW-0695">RNA-directed DNA polymerase</keyword>
<keyword evidence="2" id="KW-1185">Reference proteome</keyword>
<accession>A0ACB8N2D2</accession>
<gene>
    <name evidence="1" type="ORF">KPL71_003959</name>
</gene>
<name>A0ACB8N2D2_CITSI</name>
<evidence type="ECO:0000313" key="2">
    <source>
        <dbReference type="Proteomes" id="UP000829398"/>
    </source>
</evidence>
<organism evidence="1 2">
    <name type="scientific">Citrus sinensis</name>
    <name type="common">Sweet orange</name>
    <name type="synonym">Citrus aurantium var. sinensis</name>
    <dbReference type="NCBI Taxonomy" id="2711"/>
    <lineage>
        <taxon>Eukaryota</taxon>
        <taxon>Viridiplantae</taxon>
        <taxon>Streptophyta</taxon>
        <taxon>Embryophyta</taxon>
        <taxon>Tracheophyta</taxon>
        <taxon>Spermatophyta</taxon>
        <taxon>Magnoliopsida</taxon>
        <taxon>eudicotyledons</taxon>
        <taxon>Gunneridae</taxon>
        <taxon>Pentapetalae</taxon>
        <taxon>rosids</taxon>
        <taxon>malvids</taxon>
        <taxon>Sapindales</taxon>
        <taxon>Rutaceae</taxon>
        <taxon>Aurantioideae</taxon>
        <taxon>Citrus</taxon>
    </lineage>
</organism>
<comment type="caution">
    <text evidence="1">The sequence shown here is derived from an EMBL/GenBank/DDBJ whole genome shotgun (WGS) entry which is preliminary data.</text>
</comment>
<evidence type="ECO:0000313" key="1">
    <source>
        <dbReference type="EMBL" id="KAH9792007.1"/>
    </source>
</evidence>
<reference evidence="2" key="1">
    <citation type="journal article" date="2023" name="Hortic. Res.">
        <title>A chromosome-level phased genome enabling allele-level studies in sweet orange: a case study on citrus Huanglongbing tolerance.</title>
        <authorList>
            <person name="Wu B."/>
            <person name="Yu Q."/>
            <person name="Deng Z."/>
            <person name="Duan Y."/>
            <person name="Luo F."/>
            <person name="Gmitter F. Jr."/>
        </authorList>
    </citation>
    <scope>NUCLEOTIDE SEQUENCE [LARGE SCALE GENOMIC DNA]</scope>
    <source>
        <strain evidence="2">cv. Valencia</strain>
    </source>
</reference>
<dbReference type="Proteomes" id="UP000829398">
    <property type="component" value="Chromosome 2"/>
</dbReference>